<name>A0A0S8FQG9_UNCW3</name>
<dbReference type="InterPro" id="IPR052917">
    <property type="entry name" value="Stress-Dev_Protein"/>
</dbReference>
<dbReference type="STRING" id="1703779.AMJ83_08840"/>
<gene>
    <name evidence="2" type="ORF">AMJ83_08840</name>
</gene>
<dbReference type="InterPro" id="IPR011576">
    <property type="entry name" value="Pyridox_Oxase_N"/>
</dbReference>
<dbReference type="EMBL" id="LJUJ01000021">
    <property type="protein sequence ID" value="KPK62979.1"/>
    <property type="molecule type" value="Genomic_DNA"/>
</dbReference>
<dbReference type="SUPFAM" id="SSF50475">
    <property type="entry name" value="FMN-binding split barrel"/>
    <property type="match status" value="1"/>
</dbReference>
<evidence type="ECO:0000259" key="1">
    <source>
        <dbReference type="Pfam" id="PF01243"/>
    </source>
</evidence>
<dbReference type="PANTHER" id="PTHR34818:SF1">
    <property type="entry name" value="PROTEIN BLI-3"/>
    <property type="match status" value="1"/>
</dbReference>
<proteinExistence type="predicted"/>
<dbReference type="Proteomes" id="UP000051373">
    <property type="component" value="Unassembled WGS sequence"/>
</dbReference>
<protein>
    <recommendedName>
        <fullName evidence="1">Pyridoxamine 5'-phosphate oxidase N-terminal domain-containing protein</fullName>
    </recommendedName>
</protein>
<organism evidence="2 3">
    <name type="scientific">candidate division WOR_3 bacterium SM23_42</name>
    <dbReference type="NCBI Taxonomy" id="1703779"/>
    <lineage>
        <taxon>Bacteria</taxon>
        <taxon>Bacteria division WOR-3</taxon>
    </lineage>
</organism>
<accession>A0A0S8FQG9</accession>
<dbReference type="AlphaFoldDB" id="A0A0S8FQG9"/>
<dbReference type="Gene3D" id="2.30.110.10">
    <property type="entry name" value="Electron Transport, Fmn-binding Protein, Chain A"/>
    <property type="match status" value="1"/>
</dbReference>
<evidence type="ECO:0000313" key="2">
    <source>
        <dbReference type="EMBL" id="KPK62979.1"/>
    </source>
</evidence>
<sequence length="144" mass="16607">MSNAIEELKKEVWGLFRDTQPVFLATLDGSKPRVRPVTLIHFDMKLWVSTGANNAKIKQIKTNGNVEFCLLLEKGENKGYVRGTGVADIVEDMETKKLLSENIPFFTEYWKDFTDPEFALLQVHVQDIEYLRPGVFDVQRFPVR</sequence>
<evidence type="ECO:0000313" key="3">
    <source>
        <dbReference type="Proteomes" id="UP000051373"/>
    </source>
</evidence>
<dbReference type="PANTHER" id="PTHR34818">
    <property type="entry name" value="PROTEIN BLI-3"/>
    <property type="match status" value="1"/>
</dbReference>
<reference evidence="2 3" key="1">
    <citation type="journal article" date="2015" name="Microbiome">
        <title>Genomic resolution of linkages in carbon, nitrogen, and sulfur cycling among widespread estuary sediment bacteria.</title>
        <authorList>
            <person name="Baker B.J."/>
            <person name="Lazar C.S."/>
            <person name="Teske A.P."/>
            <person name="Dick G.J."/>
        </authorList>
    </citation>
    <scope>NUCLEOTIDE SEQUENCE [LARGE SCALE GENOMIC DNA]</scope>
    <source>
        <strain evidence="2">SM23_42</strain>
    </source>
</reference>
<dbReference type="Pfam" id="PF01243">
    <property type="entry name" value="PNPOx_N"/>
    <property type="match status" value="1"/>
</dbReference>
<dbReference type="InterPro" id="IPR012349">
    <property type="entry name" value="Split_barrel_FMN-bd"/>
</dbReference>
<feature type="domain" description="Pyridoxamine 5'-phosphate oxidase N-terminal" evidence="1">
    <location>
        <begin position="9"/>
        <end position="130"/>
    </location>
</feature>
<comment type="caution">
    <text evidence="2">The sequence shown here is derived from an EMBL/GenBank/DDBJ whole genome shotgun (WGS) entry which is preliminary data.</text>
</comment>